<feature type="repeat" description="PPR" evidence="3">
    <location>
        <begin position="238"/>
        <end position="273"/>
    </location>
</feature>
<dbReference type="PROSITE" id="PS51375">
    <property type="entry name" value="PPR"/>
    <property type="match status" value="7"/>
</dbReference>
<evidence type="ECO:0000313" key="4">
    <source>
        <dbReference type="EMBL" id="KAK9143747.1"/>
    </source>
</evidence>
<feature type="repeat" description="PPR" evidence="3">
    <location>
        <begin position="414"/>
        <end position="448"/>
    </location>
</feature>
<dbReference type="Pfam" id="PF01535">
    <property type="entry name" value="PPR"/>
    <property type="match status" value="2"/>
</dbReference>
<evidence type="ECO:0008006" key="6">
    <source>
        <dbReference type="Google" id="ProtNLM"/>
    </source>
</evidence>
<feature type="repeat" description="PPR" evidence="3">
    <location>
        <begin position="132"/>
        <end position="166"/>
    </location>
</feature>
<organism evidence="4 5">
    <name type="scientific">Stephania yunnanensis</name>
    <dbReference type="NCBI Taxonomy" id="152371"/>
    <lineage>
        <taxon>Eukaryota</taxon>
        <taxon>Viridiplantae</taxon>
        <taxon>Streptophyta</taxon>
        <taxon>Embryophyta</taxon>
        <taxon>Tracheophyta</taxon>
        <taxon>Spermatophyta</taxon>
        <taxon>Magnoliopsida</taxon>
        <taxon>Ranunculales</taxon>
        <taxon>Menispermaceae</taxon>
        <taxon>Menispermoideae</taxon>
        <taxon>Cissampelideae</taxon>
        <taxon>Stephania</taxon>
    </lineage>
</organism>
<protein>
    <recommendedName>
        <fullName evidence="6">Pentatricopeptide repeat-containing protein</fullName>
    </recommendedName>
</protein>
<dbReference type="PANTHER" id="PTHR47874">
    <property type="entry name" value="EXPRESSED PROTEIN"/>
    <property type="match status" value="1"/>
</dbReference>
<name>A0AAP0K320_9MAGN</name>
<accession>A0AAP0K320</accession>
<feature type="repeat" description="PPR" evidence="3">
    <location>
        <begin position="274"/>
        <end position="308"/>
    </location>
</feature>
<dbReference type="AlphaFoldDB" id="A0AAP0K320"/>
<dbReference type="GO" id="GO:0003729">
    <property type="term" value="F:mRNA binding"/>
    <property type="evidence" value="ECO:0007669"/>
    <property type="project" value="InterPro"/>
</dbReference>
<dbReference type="Pfam" id="PF13041">
    <property type="entry name" value="PPR_2"/>
    <property type="match status" value="4"/>
</dbReference>
<proteinExistence type="inferred from homology"/>
<feature type="repeat" description="PPR" evidence="3">
    <location>
        <begin position="203"/>
        <end position="237"/>
    </location>
</feature>
<feature type="repeat" description="PPR" evidence="3">
    <location>
        <begin position="344"/>
        <end position="378"/>
    </location>
</feature>
<dbReference type="EMBL" id="JBBNAF010000005">
    <property type="protein sequence ID" value="KAK9143747.1"/>
    <property type="molecule type" value="Genomic_DNA"/>
</dbReference>
<dbReference type="Proteomes" id="UP001420932">
    <property type="component" value="Unassembled WGS sequence"/>
</dbReference>
<gene>
    <name evidence="4" type="ORF">Syun_013147</name>
</gene>
<reference evidence="4 5" key="1">
    <citation type="submission" date="2024-01" db="EMBL/GenBank/DDBJ databases">
        <title>Genome assemblies of Stephania.</title>
        <authorList>
            <person name="Yang L."/>
        </authorList>
    </citation>
    <scope>NUCLEOTIDE SEQUENCE [LARGE SCALE GENOMIC DNA]</scope>
    <source>
        <strain evidence="4">YNDBR</strain>
        <tissue evidence="4">Leaf</tissue>
    </source>
</reference>
<evidence type="ECO:0000256" key="2">
    <source>
        <dbReference type="ARBA" id="ARBA00022737"/>
    </source>
</evidence>
<keyword evidence="5" id="KW-1185">Reference proteome</keyword>
<dbReference type="InterPro" id="IPR011990">
    <property type="entry name" value="TPR-like_helical_dom_sf"/>
</dbReference>
<dbReference type="Gene3D" id="1.25.40.10">
    <property type="entry name" value="Tetratricopeptide repeat domain"/>
    <property type="match status" value="4"/>
</dbReference>
<comment type="similarity">
    <text evidence="1">Belongs to the PPR family. P subfamily.</text>
</comment>
<comment type="caution">
    <text evidence="4">The sequence shown here is derived from an EMBL/GenBank/DDBJ whole genome shotgun (WGS) entry which is preliminary data.</text>
</comment>
<dbReference type="NCBIfam" id="TIGR00756">
    <property type="entry name" value="PPR"/>
    <property type="match status" value="7"/>
</dbReference>
<evidence type="ECO:0000313" key="5">
    <source>
        <dbReference type="Proteomes" id="UP001420932"/>
    </source>
</evidence>
<sequence length="482" mass="55105">MFVPAMEVEVFNVIDLRSSCSSFINFISIGRVPCIVVQREGSSRLCVKSKKGNAEIVKGLQRESKAKLSHILRTEAAVKAIERKAKAKSAKFTHLCPKVVLEALEDSIRKNQWESALENFGLLHKQQWYQPRCQTYTKLLVMLGKCRQPGQARMLFEKMLVEGIKPTVDVYTSLVSAYGLNGFLDEAFCTVEEMKSFSDCKPDIYTYSILINCCVKQRRFDLIDLVLSEMSYLGIDRNTVMYNTLIDGYGKAEKFELMENSFSDMLETQGCHPDVFTLNSFLWAYGNAGMIEKMEKWYEEFQHMRLAPDIKTFNILIRSYGKAGMYDKMHAVVKFMEKRFFTPTIVTYNTIIDMLGKAGNIDKMEHFFRTMKYKGLKPNSITYCSLVSAYSGAGQRKKIWSIIRQIGNSDVVLDTPFFNSVFSAFGQAGDLKMMEQIFFEMKERKCKPDNITFAIFSQAYGAYGVVESTQDLELKIGHTKNS</sequence>
<evidence type="ECO:0000256" key="1">
    <source>
        <dbReference type="ARBA" id="ARBA00007626"/>
    </source>
</evidence>
<evidence type="ECO:0000256" key="3">
    <source>
        <dbReference type="PROSITE-ProRule" id="PRU00708"/>
    </source>
</evidence>
<dbReference type="PANTHER" id="PTHR47874:SF6">
    <property type="entry name" value="PENTATRICOPEPTIDE REPEAT-CONTAINING PROTEIN"/>
    <property type="match status" value="1"/>
</dbReference>
<dbReference type="InterPro" id="IPR002885">
    <property type="entry name" value="PPR_rpt"/>
</dbReference>
<dbReference type="InterPro" id="IPR044179">
    <property type="entry name" value="PPR5-like"/>
</dbReference>
<keyword evidence="2" id="KW-0677">Repeat</keyword>
<feature type="repeat" description="PPR" evidence="3">
    <location>
        <begin position="309"/>
        <end position="343"/>
    </location>
</feature>